<protein>
    <submittedName>
        <fullName evidence="5">Flagella basal body P-ring formation protein FlgA</fullName>
    </submittedName>
</protein>
<evidence type="ECO:0000256" key="3">
    <source>
        <dbReference type="ARBA" id="ARBA00022764"/>
    </source>
</evidence>
<reference evidence="5 6" key="1">
    <citation type="submission" date="2019-03" db="EMBL/GenBank/DDBJ databases">
        <title>Genomic Encyclopedia of Type Strains, Phase IV (KMG-IV): sequencing the most valuable type-strain genomes for metagenomic binning, comparative biology and taxonomic classification.</title>
        <authorList>
            <person name="Goeker M."/>
        </authorList>
    </citation>
    <scope>NUCLEOTIDE SEQUENCE [LARGE SCALE GENOMIC DNA]</scope>
    <source>
        <strain evidence="5 6">DSM 19605</strain>
    </source>
</reference>
<evidence type="ECO:0000259" key="4">
    <source>
        <dbReference type="SMART" id="SM00858"/>
    </source>
</evidence>
<evidence type="ECO:0000256" key="2">
    <source>
        <dbReference type="ARBA" id="ARBA00022729"/>
    </source>
</evidence>
<dbReference type="InterPro" id="IPR041231">
    <property type="entry name" value="FlgA_N"/>
</dbReference>
<comment type="caution">
    <text evidence="5">The sequence shown here is derived from an EMBL/GenBank/DDBJ whole genome shotgun (WGS) entry which is preliminary data.</text>
</comment>
<keyword evidence="3" id="KW-0574">Periplasm</keyword>
<dbReference type="Gene3D" id="3.90.1210.10">
    <property type="entry name" value="Antifreeze-like/N-acetylneuraminic acid synthase C-terminal domain"/>
    <property type="match status" value="1"/>
</dbReference>
<keyword evidence="2" id="KW-0732">Signal</keyword>
<keyword evidence="5" id="KW-0966">Cell projection</keyword>
<dbReference type="GO" id="GO:0044780">
    <property type="term" value="P:bacterial-type flagellum assembly"/>
    <property type="evidence" value="ECO:0007669"/>
    <property type="project" value="InterPro"/>
</dbReference>
<dbReference type="PANTHER" id="PTHR36307:SF1">
    <property type="entry name" value="FLAGELLA BASAL BODY P-RING FORMATION PROTEIN FLGA"/>
    <property type="match status" value="1"/>
</dbReference>
<organism evidence="5 6">
    <name type="scientific">Tepidicella xavieri</name>
    <dbReference type="NCBI Taxonomy" id="360241"/>
    <lineage>
        <taxon>Bacteria</taxon>
        <taxon>Pseudomonadati</taxon>
        <taxon>Pseudomonadota</taxon>
        <taxon>Betaproteobacteria</taxon>
        <taxon>Burkholderiales</taxon>
        <taxon>Tepidicella</taxon>
    </lineage>
</organism>
<dbReference type="InterPro" id="IPR039246">
    <property type="entry name" value="Flagellar_FlgA"/>
</dbReference>
<gene>
    <name evidence="5" type="ORF">DFR43_11646</name>
</gene>
<dbReference type="Gene3D" id="2.30.30.760">
    <property type="match status" value="1"/>
</dbReference>
<comment type="subcellular location">
    <subcellularLocation>
        <location evidence="1">Periplasm</location>
    </subcellularLocation>
</comment>
<dbReference type="NCBIfam" id="TIGR03170">
    <property type="entry name" value="flgA_cterm"/>
    <property type="match status" value="1"/>
</dbReference>
<dbReference type="EMBL" id="SNYL01000016">
    <property type="protein sequence ID" value="TDQ40597.1"/>
    <property type="molecule type" value="Genomic_DNA"/>
</dbReference>
<dbReference type="SMART" id="SM00858">
    <property type="entry name" value="SAF"/>
    <property type="match status" value="1"/>
</dbReference>
<dbReference type="PANTHER" id="PTHR36307">
    <property type="entry name" value="FLAGELLA BASAL BODY P-RING FORMATION PROTEIN FLGA"/>
    <property type="match status" value="1"/>
</dbReference>
<dbReference type="CDD" id="cd11614">
    <property type="entry name" value="SAF_CpaB_FlgA_like"/>
    <property type="match status" value="1"/>
</dbReference>
<dbReference type="Pfam" id="PF13144">
    <property type="entry name" value="ChapFlgA"/>
    <property type="match status" value="1"/>
</dbReference>
<dbReference type="InterPro" id="IPR017585">
    <property type="entry name" value="SAF_FlgA"/>
</dbReference>
<name>A0A4V3D5M8_9BURK</name>
<keyword evidence="5" id="KW-0282">Flagellum</keyword>
<dbReference type="OrthoDB" id="8561436at2"/>
<sequence length="262" mass="28395">MTNAMPSIARPAPHRPATRGGWALIARGMAWLGWLLGAAWVPAAWAQPAPAATAAWTRQAQDWIEQQIAAQQTGPLPLRPEIEVGALDSRLRLAPCARVEPYLPAGTRLWGRSRIGLRCAEGPTPWNVFLPIHVRVWGPAWAVRQPVPAGTPLSADDVEPIEVDWTDSITPVLARPEDWLGNEATRHLLPGQVLRQGMVRPPQVFTAGSQVRVLVRGQGFTLTATGAALTHGHLGQTARVRMPNRKVLTGTVLDAETVEIAL</sequence>
<feature type="domain" description="SAF" evidence="4">
    <location>
        <begin position="138"/>
        <end position="200"/>
    </location>
</feature>
<keyword evidence="6" id="KW-1185">Reference proteome</keyword>
<proteinExistence type="predicted"/>
<keyword evidence="5" id="KW-0969">Cilium</keyword>
<evidence type="ECO:0000313" key="5">
    <source>
        <dbReference type="EMBL" id="TDQ40597.1"/>
    </source>
</evidence>
<dbReference type="Proteomes" id="UP000295510">
    <property type="component" value="Unassembled WGS sequence"/>
</dbReference>
<dbReference type="InterPro" id="IPR013974">
    <property type="entry name" value="SAF"/>
</dbReference>
<evidence type="ECO:0000313" key="6">
    <source>
        <dbReference type="Proteomes" id="UP000295510"/>
    </source>
</evidence>
<evidence type="ECO:0000256" key="1">
    <source>
        <dbReference type="ARBA" id="ARBA00004418"/>
    </source>
</evidence>
<dbReference type="Pfam" id="PF17656">
    <property type="entry name" value="ChapFlgA_N"/>
    <property type="match status" value="1"/>
</dbReference>
<accession>A0A4V3D5M8</accession>
<dbReference type="GO" id="GO:0042597">
    <property type="term" value="C:periplasmic space"/>
    <property type="evidence" value="ECO:0007669"/>
    <property type="project" value="UniProtKB-SubCell"/>
</dbReference>
<dbReference type="AlphaFoldDB" id="A0A4V3D5M8"/>